<dbReference type="GO" id="GO:0009289">
    <property type="term" value="C:pilus"/>
    <property type="evidence" value="ECO:0007669"/>
    <property type="project" value="UniProtKB-SubCell"/>
</dbReference>
<dbReference type="Pfam" id="PF22003">
    <property type="entry name" value="MrkDrd"/>
    <property type="match status" value="1"/>
</dbReference>
<evidence type="ECO:0000313" key="7">
    <source>
        <dbReference type="EMBL" id="RAQ16211.1"/>
    </source>
</evidence>
<dbReference type="Proteomes" id="UP000248899">
    <property type="component" value="Unassembled WGS sequence"/>
</dbReference>
<dbReference type="InterPro" id="IPR000259">
    <property type="entry name" value="Adhesion_dom_fimbrial"/>
</dbReference>
<evidence type="ECO:0000259" key="5">
    <source>
        <dbReference type="Pfam" id="PF00419"/>
    </source>
</evidence>
<dbReference type="Pfam" id="PF00419">
    <property type="entry name" value="Fimbrial"/>
    <property type="match status" value="1"/>
</dbReference>
<dbReference type="Gene3D" id="2.60.40.1090">
    <property type="entry name" value="Fimbrial-type adhesion domain"/>
    <property type="match status" value="1"/>
</dbReference>
<dbReference type="Gene3D" id="2.60.40.3310">
    <property type="match status" value="1"/>
</dbReference>
<feature type="domain" description="MrkD-like receptor binding" evidence="6">
    <location>
        <begin position="56"/>
        <end position="163"/>
    </location>
</feature>
<feature type="domain" description="Fimbrial-type adhesion" evidence="5">
    <location>
        <begin position="190"/>
        <end position="338"/>
    </location>
</feature>
<comment type="similarity">
    <text evidence="2">Belongs to the fimbrial protein family.</text>
</comment>
<dbReference type="PANTHER" id="PTHR33420">
    <property type="entry name" value="FIMBRIAL SUBUNIT ELFA-RELATED"/>
    <property type="match status" value="1"/>
</dbReference>
<dbReference type="GO" id="GO:0043709">
    <property type="term" value="P:cell adhesion involved in single-species biofilm formation"/>
    <property type="evidence" value="ECO:0007669"/>
    <property type="project" value="TreeGrafter"/>
</dbReference>
<keyword evidence="3" id="KW-0281">Fimbrium</keyword>
<proteinExistence type="inferred from homology"/>
<evidence type="ECO:0000259" key="6">
    <source>
        <dbReference type="Pfam" id="PF22003"/>
    </source>
</evidence>
<sequence length="338" mass="35322">MNMKKLTIGLTASVLAISSSAALAALTCKTYSGGSNIPSPDPVVVTLAAYNAPSFDPEVPNGTIIASQEASLVSGGAGEVACESYIYKVRHGTLSEASDPTYHTLPTTVSGVGVRMRFSSGGNTDWWPWEFTLPGVREITFTSIPVVIELVKTGRITAGGSLSGELAGSWVKNSLGESFKYRIFKLSGSIQIKPTVPTCAVTTKTVNVPFGEVSMTDTAGGPEKSFKIGLKCSGGTGTAKTRMYITLTDATKSANRSNILNLTSNSTAEGVGIQIKNGSTLVSYGPDSSAKGNPNQWFVTETGNAEIEIPLTARYVRTGAKLKGGTADGIATFTMSYQ</sequence>
<dbReference type="InterPro" id="IPR008966">
    <property type="entry name" value="Adhesion_dom_sf"/>
</dbReference>
<keyword evidence="4" id="KW-0732">Signal</keyword>
<dbReference type="EMBL" id="QLUZ01000001">
    <property type="protein sequence ID" value="RAQ16211.1"/>
    <property type="molecule type" value="Genomic_DNA"/>
</dbReference>
<dbReference type="AlphaFoldDB" id="A0AAQ0FHM3"/>
<dbReference type="PANTHER" id="PTHR33420:SF14">
    <property type="entry name" value="TYPE 1 FIMBRIN D-MANNOSE SPECIFIC ADHESIN"/>
    <property type="match status" value="1"/>
</dbReference>
<comment type="subcellular location">
    <subcellularLocation>
        <location evidence="1">Fimbrium</location>
    </subcellularLocation>
</comment>
<name>A0AAQ0FHM3_BURCE</name>
<evidence type="ECO:0000256" key="2">
    <source>
        <dbReference type="ARBA" id="ARBA00006671"/>
    </source>
</evidence>
<dbReference type="InterPro" id="IPR050263">
    <property type="entry name" value="Bact_Fimbrial_Adh_Pro"/>
</dbReference>
<evidence type="ECO:0000256" key="1">
    <source>
        <dbReference type="ARBA" id="ARBA00004561"/>
    </source>
</evidence>
<comment type="caution">
    <text evidence="7">The sequence shown here is derived from an EMBL/GenBank/DDBJ whole genome shotgun (WGS) entry which is preliminary data.</text>
</comment>
<dbReference type="InterPro" id="IPR036937">
    <property type="entry name" value="Adhesion_dom_fimbrial_sf"/>
</dbReference>
<evidence type="ECO:0000256" key="4">
    <source>
        <dbReference type="SAM" id="SignalP"/>
    </source>
</evidence>
<organism evidence="7 8">
    <name type="scientific">Burkholderia cepacia</name>
    <name type="common">Pseudomonas cepacia</name>
    <dbReference type="NCBI Taxonomy" id="292"/>
    <lineage>
        <taxon>Bacteria</taxon>
        <taxon>Pseudomonadati</taxon>
        <taxon>Pseudomonadota</taxon>
        <taxon>Betaproteobacteria</taxon>
        <taxon>Burkholderiales</taxon>
        <taxon>Burkholderiaceae</taxon>
        <taxon>Burkholderia</taxon>
        <taxon>Burkholderia cepacia complex</taxon>
    </lineage>
</organism>
<protein>
    <submittedName>
        <fullName evidence="7">Fimbrial protein</fullName>
    </submittedName>
</protein>
<accession>A0AAQ0FHM3</accession>
<reference evidence="7 8" key="1">
    <citation type="submission" date="2018-06" db="EMBL/GenBank/DDBJ databases">
        <title>Towards the identification of Burkholderia cepacia strain which caused fatal septicemia.</title>
        <authorList>
            <person name="Bui L.A.T."/>
            <person name="Zakharova I.B."/>
            <person name="Shpak I.M."/>
            <person name="Teteryatnikova N."/>
            <person name="Ustinov D.V."/>
            <person name="Kuzyutina Y.A."/>
            <person name="Nguyen H.N."/>
            <person name="Antonov A.S."/>
            <person name="Avdyusheva E.F."/>
            <person name="Victorov D.V."/>
        </authorList>
    </citation>
    <scope>NUCLEOTIDE SEQUENCE [LARGE SCALE GENOMIC DNA]</scope>
    <source>
        <strain evidence="7 8">PT02</strain>
    </source>
</reference>
<evidence type="ECO:0000256" key="3">
    <source>
        <dbReference type="ARBA" id="ARBA00023263"/>
    </source>
</evidence>
<feature type="signal peptide" evidence="4">
    <location>
        <begin position="1"/>
        <end position="24"/>
    </location>
</feature>
<dbReference type="SUPFAM" id="SSF49401">
    <property type="entry name" value="Bacterial adhesins"/>
    <property type="match status" value="1"/>
</dbReference>
<dbReference type="InterPro" id="IPR054160">
    <property type="entry name" value="MrkD_recept-bd"/>
</dbReference>
<gene>
    <name evidence="7" type="ORF">DPR02_00195</name>
</gene>
<evidence type="ECO:0000313" key="8">
    <source>
        <dbReference type="Proteomes" id="UP000248899"/>
    </source>
</evidence>
<feature type="chain" id="PRO_5042913181" evidence="4">
    <location>
        <begin position="25"/>
        <end position="338"/>
    </location>
</feature>